<dbReference type="GO" id="GO:0016616">
    <property type="term" value="F:oxidoreductase activity, acting on the CH-OH group of donors, NAD or NADP as acceptor"/>
    <property type="evidence" value="ECO:0007669"/>
    <property type="project" value="TreeGrafter"/>
</dbReference>
<dbReference type="EMBL" id="LSTR01000072">
    <property type="protein sequence ID" value="OAH39994.1"/>
    <property type="molecule type" value="Genomic_DNA"/>
</dbReference>
<comment type="similarity">
    <text evidence="1">Belongs to the short-chain dehydrogenases/reductases (SDR) family.</text>
</comment>
<dbReference type="Pfam" id="PF13561">
    <property type="entry name" value="adh_short_C2"/>
    <property type="match status" value="1"/>
</dbReference>
<keyword evidence="2" id="KW-0560">Oxidoreductase</keyword>
<sequence>MSDILGYKGKRVIVSGCFSGMGEATAKLLLELGVEVHGLDFRDSSLPLASFTNVDLRDPASIEAAVTGIGGKVDALFNCAGLPQSFPPLDVMKVNFIGLRHLTEQVLPLMGPGGAIASIASTGGLGWSRRIPTNMEFVTTKGYDAAVAWCEAHLDDVVKEGYSFSKENVIVWTQYMGAHLIKKGIRINCTLPSPTQTPMMATFEAASGKDVVAAAAEPMGRYSTPAEQAGGIVLLNSDLAGIVNGVVFPVDGGFMGGVATGQVDLSVMMRRSAPAEA</sequence>
<accession>A0A177JGU6</accession>
<gene>
    <name evidence="3" type="ORF">AX777_22470</name>
</gene>
<evidence type="ECO:0000256" key="1">
    <source>
        <dbReference type="ARBA" id="ARBA00006484"/>
    </source>
</evidence>
<reference evidence="3 4" key="1">
    <citation type="submission" date="2016-02" db="EMBL/GenBank/DDBJ databases">
        <authorList>
            <person name="Wen L."/>
            <person name="He K."/>
            <person name="Yang H."/>
        </authorList>
    </citation>
    <scope>NUCLEOTIDE SEQUENCE [LARGE SCALE GENOMIC DNA]</scope>
    <source>
        <strain evidence="3 4">CD09_2</strain>
    </source>
</reference>
<dbReference type="RefSeq" id="WP_017501856.1">
    <property type="nucleotide sequence ID" value="NZ_LSTR01000072.1"/>
</dbReference>
<comment type="caution">
    <text evidence="3">The sequence shown here is derived from an EMBL/GenBank/DDBJ whole genome shotgun (WGS) entry which is preliminary data.</text>
</comment>
<protein>
    <submittedName>
        <fullName evidence="3">3-alpha-hydroxysteroid dehydrogenase</fullName>
    </submittedName>
</protein>
<dbReference type="SUPFAM" id="SSF51735">
    <property type="entry name" value="NAD(P)-binding Rossmann-fold domains"/>
    <property type="match status" value="1"/>
</dbReference>
<dbReference type="PANTHER" id="PTHR42760">
    <property type="entry name" value="SHORT-CHAIN DEHYDROGENASES/REDUCTASES FAMILY MEMBER"/>
    <property type="match status" value="1"/>
</dbReference>
<evidence type="ECO:0000313" key="3">
    <source>
        <dbReference type="EMBL" id="OAH39994.1"/>
    </source>
</evidence>
<dbReference type="Pfam" id="PF00106">
    <property type="entry name" value="adh_short"/>
    <property type="match status" value="1"/>
</dbReference>
<proteinExistence type="inferred from homology"/>
<evidence type="ECO:0000313" key="4">
    <source>
        <dbReference type="Proteomes" id="UP000077262"/>
    </source>
</evidence>
<dbReference type="PANTHER" id="PTHR42760:SF115">
    <property type="entry name" value="3-OXOACYL-[ACYL-CARRIER-PROTEIN] REDUCTASE FABG"/>
    <property type="match status" value="1"/>
</dbReference>
<dbReference type="PRINTS" id="PR00081">
    <property type="entry name" value="GDHRDH"/>
</dbReference>
<dbReference type="InterPro" id="IPR002347">
    <property type="entry name" value="SDR_fam"/>
</dbReference>
<dbReference type="NCBIfam" id="NF009092">
    <property type="entry name" value="PRK12428.1"/>
    <property type="match status" value="1"/>
</dbReference>
<dbReference type="OrthoDB" id="9809287at2"/>
<dbReference type="Proteomes" id="UP000077262">
    <property type="component" value="Unassembled WGS sequence"/>
</dbReference>
<name>A0A177JGU6_SPHYA</name>
<dbReference type="InterPro" id="IPR036291">
    <property type="entry name" value="NAD(P)-bd_dom_sf"/>
</dbReference>
<evidence type="ECO:0000256" key="2">
    <source>
        <dbReference type="ARBA" id="ARBA00023002"/>
    </source>
</evidence>
<organism evidence="3 4">
    <name type="scientific">Sphingobium yanoikuyae</name>
    <name type="common">Sphingomonas yanoikuyae</name>
    <dbReference type="NCBI Taxonomy" id="13690"/>
    <lineage>
        <taxon>Bacteria</taxon>
        <taxon>Pseudomonadati</taxon>
        <taxon>Pseudomonadota</taxon>
        <taxon>Alphaproteobacteria</taxon>
        <taxon>Sphingomonadales</taxon>
        <taxon>Sphingomonadaceae</taxon>
        <taxon>Sphingobium</taxon>
    </lineage>
</organism>
<dbReference type="AlphaFoldDB" id="A0A177JGU6"/>
<dbReference type="Gene3D" id="3.40.50.720">
    <property type="entry name" value="NAD(P)-binding Rossmann-like Domain"/>
    <property type="match status" value="1"/>
</dbReference>